<sequence>MNILVDDDDPLVQYLSGWRSAGHAPEFNGTTHASVTLGKPATLTFEGTSIMVFGTVRDNGQAKMNFTIDNGGTSGSFDIPELSRSGPIHNKLFWTSPALEEAAHTLSIIVDHDSNLDNEQTLFLDYFVYTTTSTARKSVLIDDSDTRVTYSQDWDAQNNSDASLERTQHVSTSGGAWVSLTFEGTQISLIGTGSVASVVIDGSPWAAAPQPQGSVPLFQSSVLPQATHTMNITLDGNSMGIDYFLVTTELDNLPVSVSTSGPTASPLSPPASQSSPPVSSSLVPTPTVSQISKTVKPTPVGATIGGAMGGLVLIALVLAFTIIRGRRALAPLNNNQPVLPAIPRWMGWNTQDQSITVARPFLPSLNERAREGPPPYTLKYLSVV</sequence>
<dbReference type="OrthoDB" id="3067294at2759"/>
<evidence type="ECO:0000256" key="2">
    <source>
        <dbReference type="SAM" id="Phobius"/>
    </source>
</evidence>
<gene>
    <name evidence="3" type="ORF">MVEN_01705700</name>
</gene>
<comment type="caution">
    <text evidence="3">The sequence shown here is derived from an EMBL/GenBank/DDBJ whole genome shotgun (WGS) entry which is preliminary data.</text>
</comment>
<protein>
    <recommendedName>
        <fullName evidence="5">Transmembrane protein</fullName>
    </recommendedName>
</protein>
<keyword evidence="2" id="KW-0812">Transmembrane</keyword>
<proteinExistence type="predicted"/>
<name>A0A8H7CND4_9AGAR</name>
<organism evidence="3 4">
    <name type="scientific">Mycena venus</name>
    <dbReference type="NCBI Taxonomy" id="2733690"/>
    <lineage>
        <taxon>Eukaryota</taxon>
        <taxon>Fungi</taxon>
        <taxon>Dikarya</taxon>
        <taxon>Basidiomycota</taxon>
        <taxon>Agaricomycotina</taxon>
        <taxon>Agaricomycetes</taxon>
        <taxon>Agaricomycetidae</taxon>
        <taxon>Agaricales</taxon>
        <taxon>Marasmiineae</taxon>
        <taxon>Mycenaceae</taxon>
        <taxon>Mycena</taxon>
    </lineage>
</organism>
<feature type="region of interest" description="Disordered" evidence="1">
    <location>
        <begin position="257"/>
        <end position="285"/>
    </location>
</feature>
<keyword evidence="4" id="KW-1185">Reference proteome</keyword>
<reference evidence="3" key="1">
    <citation type="submission" date="2020-05" db="EMBL/GenBank/DDBJ databases">
        <title>Mycena genomes resolve the evolution of fungal bioluminescence.</title>
        <authorList>
            <person name="Tsai I.J."/>
        </authorList>
    </citation>
    <scope>NUCLEOTIDE SEQUENCE</scope>
    <source>
        <strain evidence="3">CCC161011</strain>
    </source>
</reference>
<evidence type="ECO:0000313" key="3">
    <source>
        <dbReference type="EMBL" id="KAF7344155.1"/>
    </source>
</evidence>
<keyword evidence="2" id="KW-1133">Transmembrane helix</keyword>
<feature type="compositionally biased region" description="Low complexity" evidence="1">
    <location>
        <begin position="258"/>
        <end position="285"/>
    </location>
</feature>
<dbReference type="EMBL" id="JACAZI010000015">
    <property type="protein sequence ID" value="KAF7344155.1"/>
    <property type="molecule type" value="Genomic_DNA"/>
</dbReference>
<evidence type="ECO:0008006" key="5">
    <source>
        <dbReference type="Google" id="ProtNLM"/>
    </source>
</evidence>
<dbReference type="AlphaFoldDB" id="A0A8H7CND4"/>
<dbReference type="Gene3D" id="2.60.120.260">
    <property type="entry name" value="Galactose-binding domain-like"/>
    <property type="match status" value="2"/>
</dbReference>
<feature type="transmembrane region" description="Helical" evidence="2">
    <location>
        <begin position="300"/>
        <end position="323"/>
    </location>
</feature>
<keyword evidence="2" id="KW-0472">Membrane</keyword>
<accession>A0A8H7CND4</accession>
<dbReference type="Proteomes" id="UP000620124">
    <property type="component" value="Unassembled WGS sequence"/>
</dbReference>
<evidence type="ECO:0000256" key="1">
    <source>
        <dbReference type="SAM" id="MobiDB-lite"/>
    </source>
</evidence>
<evidence type="ECO:0000313" key="4">
    <source>
        <dbReference type="Proteomes" id="UP000620124"/>
    </source>
</evidence>